<gene>
    <name evidence="1" type="ORF">TGPRC2_426440</name>
</gene>
<proteinExistence type="predicted"/>
<sequence length="102" mass="11755">MPIQMEKCVWVAKRPPGRATFCHWKERLCWKMGLLRSQTRNLLFLALTCLSATSGVFAIPQTTPRWSARPSATHRQRIWIQSGHRIYSTIDRFGIKDPGVTT</sequence>
<evidence type="ECO:0000313" key="2">
    <source>
        <dbReference type="Proteomes" id="UP000075225"/>
    </source>
</evidence>
<keyword evidence="1" id="KW-0812">Transmembrane</keyword>
<accession>A0A151H4U4</accession>
<reference evidence="2" key="1">
    <citation type="submission" date="2016-03" db="EMBL/GenBank/DDBJ databases">
        <authorList>
            <person name="Sibley D."/>
            <person name="Venepally P."/>
            <person name="Karamycheva S."/>
            <person name="Hadjithomas M."/>
            <person name="Khan A."/>
            <person name="Brunk B."/>
            <person name="Roos D."/>
            <person name="Caler E."/>
            <person name="Lorenzi H."/>
        </authorList>
    </citation>
    <scope>NUCLEOTIDE SEQUENCE [LARGE SCALE GENOMIC DNA]</scope>
    <source>
        <strain evidence="2">TgCatPRC2</strain>
    </source>
</reference>
<evidence type="ECO:0000313" key="1">
    <source>
        <dbReference type="EMBL" id="KYK64273.1"/>
    </source>
</evidence>
<keyword evidence="1" id="KW-0472">Membrane</keyword>
<name>A0A151H4U4_TOXGO</name>
<dbReference type="AlphaFoldDB" id="A0A151H4U4"/>
<dbReference type="EMBL" id="AHZP02002351">
    <property type="protein sequence ID" value="KYK64273.1"/>
    <property type="molecule type" value="Genomic_DNA"/>
</dbReference>
<dbReference type="VEuPathDB" id="ToxoDB:TGPRC2_426440"/>
<protein>
    <submittedName>
        <fullName evidence="1">Putative transmembrane protein</fullName>
    </submittedName>
</protein>
<dbReference type="Proteomes" id="UP000075225">
    <property type="component" value="Unassembled WGS sequence"/>
</dbReference>
<organism evidence="1 2">
    <name type="scientific">Toxoplasma gondii TgCatPRC2</name>
    <dbReference type="NCBI Taxonomy" id="1130821"/>
    <lineage>
        <taxon>Eukaryota</taxon>
        <taxon>Sar</taxon>
        <taxon>Alveolata</taxon>
        <taxon>Apicomplexa</taxon>
        <taxon>Conoidasida</taxon>
        <taxon>Coccidia</taxon>
        <taxon>Eucoccidiorida</taxon>
        <taxon>Eimeriorina</taxon>
        <taxon>Sarcocystidae</taxon>
        <taxon>Toxoplasma</taxon>
    </lineage>
</organism>
<comment type="caution">
    <text evidence="1">The sequence shown here is derived from an EMBL/GenBank/DDBJ whole genome shotgun (WGS) entry which is preliminary data.</text>
</comment>